<keyword evidence="4" id="KW-1185">Reference proteome</keyword>
<keyword evidence="1" id="KW-1133">Transmembrane helix</keyword>
<accession>T1EW56</accession>
<protein>
    <submittedName>
        <fullName evidence="2 3">Uncharacterized protein</fullName>
    </submittedName>
</protein>
<keyword evidence="1" id="KW-0812">Transmembrane</keyword>
<gene>
    <name evidence="3" type="primary">20200806</name>
    <name evidence="2" type="ORF">HELRODRAFT_165023</name>
</gene>
<dbReference type="KEGG" id="hro:HELRODRAFT_165023"/>
<dbReference type="CTD" id="20200806"/>
<evidence type="ECO:0000256" key="1">
    <source>
        <dbReference type="SAM" id="Phobius"/>
    </source>
</evidence>
<name>T1EW56_HELRO</name>
<dbReference type="InParanoid" id="T1EW56"/>
<feature type="transmembrane region" description="Helical" evidence="1">
    <location>
        <begin position="113"/>
        <end position="135"/>
    </location>
</feature>
<dbReference type="EMBL" id="AMQM01001911">
    <property type="status" value="NOT_ANNOTATED_CDS"/>
    <property type="molecule type" value="Genomic_DNA"/>
</dbReference>
<keyword evidence="1" id="KW-0472">Membrane</keyword>
<reference evidence="4" key="1">
    <citation type="submission" date="2012-12" db="EMBL/GenBank/DDBJ databases">
        <authorList>
            <person name="Hellsten U."/>
            <person name="Grimwood J."/>
            <person name="Chapman J.A."/>
            <person name="Shapiro H."/>
            <person name="Aerts A."/>
            <person name="Otillar R.P."/>
            <person name="Terry A.Y."/>
            <person name="Boore J.L."/>
            <person name="Simakov O."/>
            <person name="Marletaz F."/>
            <person name="Cho S.-J."/>
            <person name="Edsinger-Gonzales E."/>
            <person name="Havlak P."/>
            <person name="Kuo D.-H."/>
            <person name="Larsson T."/>
            <person name="Lv J."/>
            <person name="Arendt D."/>
            <person name="Savage R."/>
            <person name="Osoegawa K."/>
            <person name="de Jong P."/>
            <person name="Lindberg D.R."/>
            <person name="Seaver E.C."/>
            <person name="Weisblat D.A."/>
            <person name="Putnam N.H."/>
            <person name="Grigoriev I.V."/>
            <person name="Rokhsar D.S."/>
        </authorList>
    </citation>
    <scope>NUCLEOTIDE SEQUENCE</scope>
</reference>
<dbReference type="RefSeq" id="XP_009029177.1">
    <property type="nucleotide sequence ID" value="XM_009030929.1"/>
</dbReference>
<organism evidence="3 4">
    <name type="scientific">Helobdella robusta</name>
    <name type="common">Californian leech</name>
    <dbReference type="NCBI Taxonomy" id="6412"/>
    <lineage>
        <taxon>Eukaryota</taxon>
        <taxon>Metazoa</taxon>
        <taxon>Spiralia</taxon>
        <taxon>Lophotrochozoa</taxon>
        <taxon>Annelida</taxon>
        <taxon>Clitellata</taxon>
        <taxon>Hirudinea</taxon>
        <taxon>Rhynchobdellida</taxon>
        <taxon>Glossiphoniidae</taxon>
        <taxon>Helobdella</taxon>
    </lineage>
</organism>
<dbReference type="GeneID" id="20200806"/>
<dbReference type="EMBL" id="KB097639">
    <property type="protein sequence ID" value="ESN92891.1"/>
    <property type="molecule type" value="Genomic_DNA"/>
</dbReference>
<dbReference type="AlphaFoldDB" id="T1EW56"/>
<proteinExistence type="predicted"/>
<evidence type="ECO:0000313" key="4">
    <source>
        <dbReference type="Proteomes" id="UP000015101"/>
    </source>
</evidence>
<dbReference type="Proteomes" id="UP000015101">
    <property type="component" value="Unassembled WGS sequence"/>
</dbReference>
<dbReference type="OrthoDB" id="6242451at2759"/>
<evidence type="ECO:0000313" key="3">
    <source>
        <dbReference type="EnsemblMetazoa" id="HelroP165023"/>
    </source>
</evidence>
<dbReference type="STRING" id="6412.T1EW56"/>
<sequence>MQEIKHSNLLNIVGIDISKISVKIFKLVLILIMHSDCMKNSISVITAAALSKDQALPTMTELEEIPFEAELSMAIDALANGQATGGDGIPVEIIKAGKHALLKPLHIGVKEKCVLAPTLFGIFFSVALATAFNFMEDGVYIYSRFYGKFFNLAQLKTKTKKHILKRVTGNQYR</sequence>
<reference evidence="2 4" key="2">
    <citation type="journal article" date="2013" name="Nature">
        <title>Insights into bilaterian evolution from three spiralian genomes.</title>
        <authorList>
            <person name="Simakov O."/>
            <person name="Marletaz F."/>
            <person name="Cho S.J."/>
            <person name="Edsinger-Gonzales E."/>
            <person name="Havlak P."/>
            <person name="Hellsten U."/>
            <person name="Kuo D.H."/>
            <person name="Larsson T."/>
            <person name="Lv J."/>
            <person name="Arendt D."/>
            <person name="Savage R."/>
            <person name="Osoegawa K."/>
            <person name="de Jong P."/>
            <person name="Grimwood J."/>
            <person name="Chapman J.A."/>
            <person name="Shapiro H."/>
            <person name="Aerts A."/>
            <person name="Otillar R.P."/>
            <person name="Terry A.Y."/>
            <person name="Boore J.L."/>
            <person name="Grigoriev I.V."/>
            <person name="Lindberg D.R."/>
            <person name="Seaver E.C."/>
            <person name="Weisblat D.A."/>
            <person name="Putnam N.H."/>
            <person name="Rokhsar D.S."/>
        </authorList>
    </citation>
    <scope>NUCLEOTIDE SEQUENCE</scope>
</reference>
<dbReference type="EnsemblMetazoa" id="HelroT165023">
    <property type="protein sequence ID" value="HelroP165023"/>
    <property type="gene ID" value="HelroG165023"/>
</dbReference>
<evidence type="ECO:0000313" key="2">
    <source>
        <dbReference type="EMBL" id="ESN92891.1"/>
    </source>
</evidence>
<reference evidence="3" key="3">
    <citation type="submission" date="2015-06" db="UniProtKB">
        <authorList>
            <consortium name="EnsemblMetazoa"/>
        </authorList>
    </citation>
    <scope>IDENTIFICATION</scope>
</reference>
<dbReference type="HOGENOM" id="CLU_1549323_0_0_1"/>